<dbReference type="GO" id="GO:0016887">
    <property type="term" value="F:ATP hydrolysis activity"/>
    <property type="evidence" value="ECO:0007669"/>
    <property type="project" value="InterPro"/>
</dbReference>
<dbReference type="PROSITE" id="PS50929">
    <property type="entry name" value="ABC_TM1F"/>
    <property type="match status" value="1"/>
</dbReference>
<evidence type="ECO:0000256" key="4">
    <source>
        <dbReference type="ARBA" id="ARBA00022692"/>
    </source>
</evidence>
<dbReference type="PANTHER" id="PTHR43394:SF1">
    <property type="entry name" value="ATP-BINDING CASSETTE SUB-FAMILY B MEMBER 10, MITOCHONDRIAL"/>
    <property type="match status" value="1"/>
</dbReference>
<feature type="transmembrane region" description="Helical" evidence="9">
    <location>
        <begin position="273"/>
        <end position="303"/>
    </location>
</feature>
<dbReference type="InterPro" id="IPR011527">
    <property type="entry name" value="ABC1_TM_dom"/>
</dbReference>
<keyword evidence="6" id="KW-0067">ATP-binding</keyword>
<evidence type="ECO:0000256" key="9">
    <source>
        <dbReference type="SAM" id="Phobius"/>
    </source>
</evidence>
<dbReference type="InterPro" id="IPR003439">
    <property type="entry name" value="ABC_transporter-like_ATP-bd"/>
</dbReference>
<dbReference type="InterPro" id="IPR003593">
    <property type="entry name" value="AAA+_ATPase"/>
</dbReference>
<accession>A0A1S9N013</accession>
<dbReference type="SMART" id="SM00382">
    <property type="entry name" value="AAA"/>
    <property type="match status" value="1"/>
</dbReference>
<dbReference type="Gene3D" id="3.40.50.300">
    <property type="entry name" value="P-loop containing nucleotide triphosphate hydrolases"/>
    <property type="match status" value="1"/>
</dbReference>
<reference evidence="12 13" key="1">
    <citation type="submission" date="2017-02" db="EMBL/GenBank/DDBJ databases">
        <title>Genome sequence of Clostridium beijerinckii Br21.</title>
        <authorList>
            <person name="Fonseca B.C."/>
            <person name="Guazzaroni M.E."/>
            <person name="Riano-Pachon D.M."/>
            <person name="Reginatto V."/>
        </authorList>
    </citation>
    <scope>NUCLEOTIDE SEQUENCE [LARGE SCALE GENOMIC DNA]</scope>
    <source>
        <strain evidence="12 13">Br21</strain>
    </source>
</reference>
<dbReference type="PROSITE" id="PS50893">
    <property type="entry name" value="ABC_TRANSPORTER_2"/>
    <property type="match status" value="1"/>
</dbReference>
<dbReference type="CDD" id="cd03254">
    <property type="entry name" value="ABCC_Glucan_exporter_like"/>
    <property type="match status" value="1"/>
</dbReference>
<dbReference type="GO" id="GO:0005886">
    <property type="term" value="C:plasma membrane"/>
    <property type="evidence" value="ECO:0007669"/>
    <property type="project" value="UniProtKB-SubCell"/>
</dbReference>
<dbReference type="RefSeq" id="WP_103698754.1">
    <property type="nucleotide sequence ID" value="NZ_CP144906.1"/>
</dbReference>
<keyword evidence="3" id="KW-1003">Cell membrane</keyword>
<evidence type="ECO:0000256" key="6">
    <source>
        <dbReference type="ARBA" id="ARBA00022840"/>
    </source>
</evidence>
<dbReference type="InterPro" id="IPR036640">
    <property type="entry name" value="ABC1_TM_sf"/>
</dbReference>
<dbReference type="Gene3D" id="1.20.1560.10">
    <property type="entry name" value="ABC transporter type 1, transmembrane domain"/>
    <property type="match status" value="1"/>
</dbReference>
<comment type="subcellular location">
    <subcellularLocation>
        <location evidence="1">Cell membrane</location>
        <topology evidence="1">Multi-pass membrane protein</topology>
    </subcellularLocation>
</comment>
<feature type="transmembrane region" description="Helical" evidence="9">
    <location>
        <begin position="74"/>
        <end position="98"/>
    </location>
</feature>
<dbReference type="FunFam" id="1.20.1560.10:FF:000011">
    <property type="entry name" value="Multidrug ABC transporter ATP-binding protein"/>
    <property type="match status" value="1"/>
</dbReference>
<sequence>MGRGGRAPVKADKNSLKILKRLLAYILKEYKFLFFMVLVTIIISSLANVIGTLFLRNLIDDYITPLLNKSGADFGPLLKMIITMAVIYYVGVISTYIYSRIMIVISQGSLKRIRDDMFAHMENLPIKFFDTHAHGDLMSLYTNDTDALRQMISQGIPQLLSAIITVVSIFASMIYLSIPLTGVEIIIILLMFRVTKVIGAKSGKYFGLQQKDIGAVNGYIEEMMEGQKVVKVFCHEEEAKANFDRLNDMLFNSANNANKYANVLMPIMGNIGYINYVAVAIFGSVLAIGAFGGFTLGGLAAFLQLTRNFSQTINQMAQQFNFVIMALAGAERIFKLLDEKKETDEGYVTLVNAKENENGELEECKERTGIWAWKHPHEDGTITYTKLLGEVVFDDVDFGYNDEKIILHNIKLYAKQGQKIAFVGATGAGKTTITNLINRFYDIQDGKIRYDGININKIKKDDLRRSLGIVLQDAHLFTGTVADNIRYGKLDATDEEVVAAAKLANADTFIRHLPNGYDTVLTGDGGSLSQGQRQLLTIARAAIADPPVLILDEATSSIDTRTERIVQEGMDKLMKGRTVFVIAHRLSTIKNSDVIMVLDQGRIIERGNHDDLIKEKGKYYQLYTGAFELS</sequence>
<keyword evidence="7 9" id="KW-1133">Transmembrane helix</keyword>
<dbReference type="GO" id="GO:0005524">
    <property type="term" value="F:ATP binding"/>
    <property type="evidence" value="ECO:0007669"/>
    <property type="project" value="UniProtKB-KW"/>
</dbReference>
<keyword evidence="4 9" id="KW-0812">Transmembrane</keyword>
<dbReference type="PANTHER" id="PTHR43394">
    <property type="entry name" value="ATP-DEPENDENT PERMEASE MDL1, MITOCHONDRIAL"/>
    <property type="match status" value="1"/>
</dbReference>
<evidence type="ECO:0000259" key="11">
    <source>
        <dbReference type="PROSITE" id="PS50929"/>
    </source>
</evidence>
<evidence type="ECO:0000256" key="5">
    <source>
        <dbReference type="ARBA" id="ARBA00022741"/>
    </source>
</evidence>
<evidence type="ECO:0000313" key="12">
    <source>
        <dbReference type="EMBL" id="OOP70870.1"/>
    </source>
</evidence>
<dbReference type="CDD" id="cd18547">
    <property type="entry name" value="ABC_6TM_Tm288_like"/>
    <property type="match status" value="1"/>
</dbReference>
<evidence type="ECO:0000256" key="1">
    <source>
        <dbReference type="ARBA" id="ARBA00004651"/>
    </source>
</evidence>
<dbReference type="PROSITE" id="PS00211">
    <property type="entry name" value="ABC_TRANSPORTER_1"/>
    <property type="match status" value="1"/>
</dbReference>
<feature type="domain" description="ABC transporter" evidence="10">
    <location>
        <begin position="391"/>
        <end position="625"/>
    </location>
</feature>
<dbReference type="GO" id="GO:0015421">
    <property type="term" value="F:ABC-type oligopeptide transporter activity"/>
    <property type="evidence" value="ECO:0007669"/>
    <property type="project" value="TreeGrafter"/>
</dbReference>
<feature type="transmembrane region" description="Helical" evidence="9">
    <location>
        <begin position="32"/>
        <end position="54"/>
    </location>
</feature>
<organism evidence="12 13">
    <name type="scientific">Clostridium beijerinckii</name>
    <name type="common">Clostridium MP</name>
    <dbReference type="NCBI Taxonomy" id="1520"/>
    <lineage>
        <taxon>Bacteria</taxon>
        <taxon>Bacillati</taxon>
        <taxon>Bacillota</taxon>
        <taxon>Clostridia</taxon>
        <taxon>Eubacteriales</taxon>
        <taxon>Clostridiaceae</taxon>
        <taxon>Clostridium</taxon>
    </lineage>
</organism>
<evidence type="ECO:0000256" key="2">
    <source>
        <dbReference type="ARBA" id="ARBA00022448"/>
    </source>
</evidence>
<evidence type="ECO:0000256" key="8">
    <source>
        <dbReference type="ARBA" id="ARBA00023136"/>
    </source>
</evidence>
<dbReference type="Pfam" id="PF00005">
    <property type="entry name" value="ABC_tran"/>
    <property type="match status" value="1"/>
</dbReference>
<dbReference type="InterPro" id="IPR027417">
    <property type="entry name" value="P-loop_NTPase"/>
</dbReference>
<keyword evidence="8 9" id="KW-0472">Membrane</keyword>
<dbReference type="Pfam" id="PF00664">
    <property type="entry name" value="ABC_membrane"/>
    <property type="match status" value="1"/>
</dbReference>
<gene>
    <name evidence="12" type="ORF">CBEIBR21_24545</name>
</gene>
<dbReference type="EMBL" id="MWMH01000012">
    <property type="protein sequence ID" value="OOP70870.1"/>
    <property type="molecule type" value="Genomic_DNA"/>
</dbReference>
<dbReference type="SUPFAM" id="SSF90123">
    <property type="entry name" value="ABC transporter transmembrane region"/>
    <property type="match status" value="1"/>
</dbReference>
<name>A0A1S9N013_CLOBE</name>
<keyword evidence="5" id="KW-0547">Nucleotide-binding</keyword>
<dbReference type="AlphaFoldDB" id="A0A1S9N013"/>
<dbReference type="FunFam" id="3.40.50.300:FF:000287">
    <property type="entry name" value="Multidrug ABC transporter ATP-binding protein"/>
    <property type="match status" value="1"/>
</dbReference>
<dbReference type="Proteomes" id="UP000190959">
    <property type="component" value="Unassembled WGS sequence"/>
</dbReference>
<keyword evidence="2" id="KW-0813">Transport</keyword>
<comment type="caution">
    <text evidence="12">The sequence shown here is derived from an EMBL/GenBank/DDBJ whole genome shotgun (WGS) entry which is preliminary data.</text>
</comment>
<protein>
    <submittedName>
        <fullName evidence="12">ABC transporter</fullName>
    </submittedName>
</protein>
<evidence type="ECO:0000256" key="7">
    <source>
        <dbReference type="ARBA" id="ARBA00022989"/>
    </source>
</evidence>
<evidence type="ECO:0000256" key="3">
    <source>
        <dbReference type="ARBA" id="ARBA00022475"/>
    </source>
</evidence>
<dbReference type="SUPFAM" id="SSF52540">
    <property type="entry name" value="P-loop containing nucleoside triphosphate hydrolases"/>
    <property type="match status" value="1"/>
</dbReference>
<feature type="domain" description="ABC transmembrane type-1" evidence="11">
    <location>
        <begin position="35"/>
        <end position="325"/>
    </location>
</feature>
<proteinExistence type="predicted"/>
<evidence type="ECO:0000313" key="13">
    <source>
        <dbReference type="Proteomes" id="UP000190959"/>
    </source>
</evidence>
<feature type="transmembrane region" description="Helical" evidence="9">
    <location>
        <begin position="159"/>
        <end position="192"/>
    </location>
</feature>
<dbReference type="InterPro" id="IPR017871">
    <property type="entry name" value="ABC_transporter-like_CS"/>
</dbReference>
<evidence type="ECO:0000259" key="10">
    <source>
        <dbReference type="PROSITE" id="PS50893"/>
    </source>
</evidence>
<dbReference type="InterPro" id="IPR039421">
    <property type="entry name" value="Type_1_exporter"/>
</dbReference>